<protein>
    <recommendedName>
        <fullName evidence="4">Apolipoprotein acyltransferase</fullName>
    </recommendedName>
</protein>
<keyword evidence="3" id="KW-1185">Reference proteome</keyword>
<evidence type="ECO:0000313" key="2">
    <source>
        <dbReference type="EMBL" id="WIY24088.1"/>
    </source>
</evidence>
<reference evidence="2 3" key="1">
    <citation type="submission" date="2023-06" db="EMBL/GenBank/DDBJ databases">
        <title>Parasedimentitalea psychrophila sp. nov., a psychrophilic bacterium isolated from deep-sea sediment.</title>
        <authorList>
            <person name="Li A."/>
        </authorList>
    </citation>
    <scope>NUCLEOTIDE SEQUENCE [LARGE SCALE GENOMIC DNA]</scope>
    <source>
        <strain evidence="2 3">QS115</strain>
    </source>
</reference>
<keyword evidence="1" id="KW-0812">Transmembrane</keyword>
<evidence type="ECO:0000313" key="3">
    <source>
        <dbReference type="Proteomes" id="UP001238334"/>
    </source>
</evidence>
<name>A0A9Y2KWR0_9RHOB</name>
<dbReference type="KEGG" id="ppso:QPJ95_15865"/>
<evidence type="ECO:0008006" key="4">
    <source>
        <dbReference type="Google" id="ProtNLM"/>
    </source>
</evidence>
<feature type="transmembrane region" description="Helical" evidence="1">
    <location>
        <begin position="33"/>
        <end position="54"/>
    </location>
</feature>
<accession>A0A9Y2KWR0</accession>
<proteinExistence type="predicted"/>
<gene>
    <name evidence="2" type="ORF">QPJ95_15865</name>
</gene>
<dbReference type="EMBL" id="CP127247">
    <property type="protein sequence ID" value="WIY24088.1"/>
    <property type="molecule type" value="Genomic_DNA"/>
</dbReference>
<sequence>MIVIGGLVIGALLGGYKARKRGGGLGDILQYAAAYGIILGLAGMLLTLMVHRLAV</sequence>
<keyword evidence="1" id="KW-0472">Membrane</keyword>
<organism evidence="2 3">
    <name type="scientific">Parasedimentitalea psychrophila</name>
    <dbReference type="NCBI Taxonomy" id="2997337"/>
    <lineage>
        <taxon>Bacteria</taxon>
        <taxon>Pseudomonadati</taxon>
        <taxon>Pseudomonadota</taxon>
        <taxon>Alphaproteobacteria</taxon>
        <taxon>Rhodobacterales</taxon>
        <taxon>Paracoccaceae</taxon>
        <taxon>Parasedimentitalea</taxon>
    </lineage>
</organism>
<dbReference type="RefSeq" id="WP_270917092.1">
    <property type="nucleotide sequence ID" value="NZ_CP127247.1"/>
</dbReference>
<dbReference type="AlphaFoldDB" id="A0A9Y2KWR0"/>
<evidence type="ECO:0000256" key="1">
    <source>
        <dbReference type="SAM" id="Phobius"/>
    </source>
</evidence>
<dbReference type="Proteomes" id="UP001238334">
    <property type="component" value="Chromosome"/>
</dbReference>
<keyword evidence="1" id="KW-1133">Transmembrane helix</keyword>